<name>A0A058ZA92_FONAL</name>
<organism evidence="3">
    <name type="scientific">Fonticula alba</name>
    <name type="common">Slime mold</name>
    <dbReference type="NCBI Taxonomy" id="691883"/>
    <lineage>
        <taxon>Eukaryota</taxon>
        <taxon>Rotosphaerida</taxon>
        <taxon>Fonticulaceae</taxon>
        <taxon>Fonticula</taxon>
    </lineage>
</organism>
<dbReference type="InterPro" id="IPR009316">
    <property type="entry name" value="COG2"/>
</dbReference>
<dbReference type="STRING" id="691883.A0A058ZA92"/>
<dbReference type="GO" id="GO:0006891">
    <property type="term" value="P:intra-Golgi vesicle-mediated transport"/>
    <property type="evidence" value="ECO:0007669"/>
    <property type="project" value="TreeGrafter"/>
</dbReference>
<dbReference type="RefSeq" id="XP_009494303.1">
    <property type="nucleotide sequence ID" value="XM_009496028.1"/>
</dbReference>
<evidence type="ECO:0000259" key="2">
    <source>
        <dbReference type="Pfam" id="PF12022"/>
    </source>
</evidence>
<dbReference type="GeneID" id="20526857"/>
<feature type="region of interest" description="Disordered" evidence="1">
    <location>
        <begin position="973"/>
        <end position="998"/>
    </location>
</feature>
<dbReference type="EMBL" id="KB932203">
    <property type="protein sequence ID" value="KCV71180.1"/>
    <property type="molecule type" value="Genomic_DNA"/>
</dbReference>
<evidence type="ECO:0000313" key="4">
    <source>
        <dbReference type="Proteomes" id="UP000030693"/>
    </source>
</evidence>
<dbReference type="Pfam" id="PF12022">
    <property type="entry name" value="COG2_C"/>
    <property type="match status" value="2"/>
</dbReference>
<feature type="region of interest" description="Disordered" evidence="1">
    <location>
        <begin position="222"/>
        <end position="261"/>
    </location>
</feature>
<feature type="compositionally biased region" description="Gly residues" evidence="1">
    <location>
        <begin position="230"/>
        <end position="249"/>
    </location>
</feature>
<dbReference type="GO" id="GO:0017119">
    <property type="term" value="C:Golgi transport complex"/>
    <property type="evidence" value="ECO:0007669"/>
    <property type="project" value="TreeGrafter"/>
</dbReference>
<keyword evidence="4" id="KW-1185">Reference proteome</keyword>
<dbReference type="OrthoDB" id="332281at2759"/>
<feature type="region of interest" description="Disordered" evidence="1">
    <location>
        <begin position="411"/>
        <end position="435"/>
    </location>
</feature>
<gene>
    <name evidence="3" type="ORF">H696_02132</name>
</gene>
<dbReference type="GO" id="GO:0015031">
    <property type="term" value="P:protein transport"/>
    <property type="evidence" value="ECO:0007669"/>
    <property type="project" value="InterPro"/>
</dbReference>
<reference evidence="3" key="1">
    <citation type="submission" date="2013-04" db="EMBL/GenBank/DDBJ databases">
        <title>The Genome Sequence of Fonticula alba ATCC 38817.</title>
        <authorList>
            <consortium name="The Broad Institute Genomics Platform"/>
            <person name="Russ C."/>
            <person name="Cuomo C."/>
            <person name="Burger G."/>
            <person name="Gray M.W."/>
            <person name="Holland P.W.H."/>
            <person name="King N."/>
            <person name="Lang F.B.F."/>
            <person name="Roger A.J."/>
            <person name="Ruiz-Trillo I."/>
            <person name="Brown M."/>
            <person name="Walker B."/>
            <person name="Young S."/>
            <person name="Zeng Q."/>
            <person name="Gargeya S."/>
            <person name="Fitzgerald M."/>
            <person name="Haas B."/>
            <person name="Abouelleil A."/>
            <person name="Allen A.W."/>
            <person name="Alvarado L."/>
            <person name="Arachchi H.M."/>
            <person name="Berlin A.M."/>
            <person name="Chapman S.B."/>
            <person name="Gainer-Dewar J."/>
            <person name="Goldberg J."/>
            <person name="Griggs A."/>
            <person name="Gujja S."/>
            <person name="Hansen M."/>
            <person name="Howarth C."/>
            <person name="Imamovic A."/>
            <person name="Ireland A."/>
            <person name="Larimer J."/>
            <person name="McCowan C."/>
            <person name="Murphy C."/>
            <person name="Pearson M."/>
            <person name="Poon T.W."/>
            <person name="Priest M."/>
            <person name="Roberts A."/>
            <person name="Saif S."/>
            <person name="Shea T."/>
            <person name="Sisk P."/>
            <person name="Sykes S."/>
            <person name="Wortman J."/>
            <person name="Nusbaum C."/>
            <person name="Birren B."/>
        </authorList>
    </citation>
    <scope>NUCLEOTIDE SEQUENCE [LARGE SCALE GENOMIC DNA]</scope>
    <source>
        <strain evidence="3">ATCC 38817</strain>
    </source>
</reference>
<feature type="region of interest" description="Disordered" evidence="1">
    <location>
        <begin position="1"/>
        <end position="22"/>
    </location>
</feature>
<dbReference type="PANTHER" id="PTHR12961">
    <property type="entry name" value="CONSERVED OLIGOMERIC GOLGI COMPLEX COMPONENT 2"/>
    <property type="match status" value="1"/>
</dbReference>
<evidence type="ECO:0000256" key="1">
    <source>
        <dbReference type="SAM" id="MobiDB-lite"/>
    </source>
</evidence>
<feature type="domain" description="COG complex component COG2 C-terminal" evidence="2">
    <location>
        <begin position="874"/>
        <end position="1008"/>
    </location>
</feature>
<proteinExistence type="predicted"/>
<dbReference type="Proteomes" id="UP000030693">
    <property type="component" value="Unassembled WGS sequence"/>
</dbReference>
<protein>
    <recommendedName>
        <fullName evidence="2">COG complex component COG2 C-terminal domain-containing protein</fullName>
    </recommendedName>
</protein>
<dbReference type="eggNOG" id="KOG2307">
    <property type="taxonomic scope" value="Eukaryota"/>
</dbReference>
<evidence type="ECO:0000313" key="3">
    <source>
        <dbReference type="EMBL" id="KCV71180.1"/>
    </source>
</evidence>
<dbReference type="PANTHER" id="PTHR12961:SF0">
    <property type="entry name" value="CONSERVED OLIGOMERIC GOLGI COMPLEX SUBUNIT 2"/>
    <property type="match status" value="1"/>
</dbReference>
<dbReference type="GO" id="GO:0007030">
    <property type="term" value="P:Golgi organization"/>
    <property type="evidence" value="ECO:0007669"/>
    <property type="project" value="InterPro"/>
</dbReference>
<feature type="compositionally biased region" description="Low complexity" evidence="1">
    <location>
        <begin position="415"/>
        <end position="435"/>
    </location>
</feature>
<sequence length="1059" mass="109962">MADRGGLAASAPGPRVAGAPTGGPDTVASFADFSELDTYILKQAAAGRSLDTLRRDFTTQLNEIKTSLIDLIHRDYTGLLTLASDLSSLTPVVQASRAPLDDLATELATTRDQLLASYYCLAAVILRRARLVHVRSRLEAFGRLVETINQAERLTEQDAVQSCVALESAASSLNQIYFYESLAAEATDPLARLASAGADPAVGVLSPGLAATGPTSGMVGATPAALAGAPGPGGAGPGPGSGAGSGGTGKDPEASAGAGGHPRRCGFQALIAPSLQPGTSEGSGSAFVRGFVAMVAGADPLCLRPIPLALPAGLPAEQLLAACAATAAAAAAAASTADDTSAPAGGTVADLAPPGTAALPPVQAVRFISTQLEQALPQLRERIERLSLVLRERLESAFLLLLDQIRGAGPGAEQPGPLASSLSSSSSSPPSSSASSVAGAAAAAGLGSMANEPGAISHEDQLLSFLRTYDCLGLAGYAEQLCRTHLYEPLIAREFEQYNRQLPMLFDHAGASTDAGGAARQEQLELRLTEQLYASLAKVVQHDPCGLITVARASRLEFDFFSNSFWPALSGSIANHMKMAFQPGRPDLFHAHYRLFCQFTEQIRQANALHMVLGEGGSPVLAPVPSAAGPICQSEMLLHNRLRQQLMPVYYQIRFRELAAPIDELLTSPVTMYPLLVQKAALSLQRAWSPEVILPPIVHRMCKFSLQLVAQVSGAFTPAKVALNVTPAPGGAGAGATDAFPEGVFDLLDILACAEYFQQAVHRVVGSDMQTQLPDVVGASSLLRDAFADALDPFETFSRSAAALLASAVADSLLGVSGPDARTLTVQALAEVQAFRGRYVFLEPGAGTHAVDGGCPCPGGPDAAGSLPSRLASDIRAISARYRMTSLGLPGAPSPHLVALFGRLDTLQATYAERLRGHFPAPVLATFLPGEGTGLPAAVRMHLAAQLTWHFAVATRQLLDLVRKTAASLERLQKRAPSAPGAGVAGTGTGPGGHHSDEDKIRRQVALDLEFFAAGVHRVLAIEPAGSSPATGGPVCPAFGRRLGELFAALQREVADSPR</sequence>
<accession>A0A058ZA92</accession>
<feature type="domain" description="COG complex component COG2 C-terminal" evidence="2">
    <location>
        <begin position="647"/>
        <end position="810"/>
    </location>
</feature>
<feature type="compositionally biased region" description="Gly residues" evidence="1">
    <location>
        <begin position="983"/>
        <end position="993"/>
    </location>
</feature>
<dbReference type="InterPro" id="IPR024603">
    <property type="entry name" value="COG_complex_COG2_C"/>
</dbReference>
<dbReference type="GO" id="GO:0016020">
    <property type="term" value="C:membrane"/>
    <property type="evidence" value="ECO:0007669"/>
    <property type="project" value="InterPro"/>
</dbReference>
<dbReference type="AlphaFoldDB" id="A0A058ZA92"/>